<dbReference type="InterPro" id="IPR001254">
    <property type="entry name" value="Trypsin_dom"/>
</dbReference>
<dbReference type="GO" id="GO:0004252">
    <property type="term" value="F:serine-type endopeptidase activity"/>
    <property type="evidence" value="ECO:0007669"/>
    <property type="project" value="UniProtKB-EC"/>
</dbReference>
<feature type="domain" description="Peptidase S1" evidence="6">
    <location>
        <begin position="7"/>
        <end position="49"/>
    </location>
</feature>
<proteinExistence type="predicted"/>
<organism evidence="7 8">
    <name type="scientific">Astyanax mexicanus</name>
    <name type="common">Blind cave fish</name>
    <name type="synonym">Astyanax fasciatus mexicanus</name>
    <dbReference type="NCBI Taxonomy" id="7994"/>
    <lineage>
        <taxon>Eukaryota</taxon>
        <taxon>Metazoa</taxon>
        <taxon>Chordata</taxon>
        <taxon>Craniata</taxon>
        <taxon>Vertebrata</taxon>
        <taxon>Euteleostomi</taxon>
        <taxon>Actinopterygii</taxon>
        <taxon>Neopterygii</taxon>
        <taxon>Teleostei</taxon>
        <taxon>Ostariophysi</taxon>
        <taxon>Characiformes</taxon>
        <taxon>Characoidei</taxon>
        <taxon>Acestrorhamphidae</taxon>
        <taxon>Acestrorhamphinae</taxon>
        <taxon>Astyanax</taxon>
    </lineage>
</organism>
<dbReference type="EC" id="3.4.21.4" evidence="5"/>
<dbReference type="AlphaFoldDB" id="A0A8B9H0R6"/>
<reference evidence="7" key="1">
    <citation type="submission" date="2025-08" db="UniProtKB">
        <authorList>
            <consortium name="Ensembl"/>
        </authorList>
    </citation>
    <scope>IDENTIFICATION</scope>
</reference>
<dbReference type="InterPro" id="IPR043504">
    <property type="entry name" value="Peptidase_S1_PA_chymotrypsin"/>
</dbReference>
<accession>A0A8B9H0R6</accession>
<dbReference type="GO" id="GO:0006508">
    <property type="term" value="P:proteolysis"/>
    <property type="evidence" value="ECO:0007669"/>
    <property type="project" value="UniProtKB-KW"/>
</dbReference>
<sequence length="122" mass="13794">LYLSADSNKLQCLEIPIISTTDCENSYPGMITNTMFCAGYLEGGKDSCQVAEHFLFLWHCNKKVFIFSLRVIPVATWCAMCVYMRSLHGCVNGGVLTLKSLNQSFVFLNTVLHFLIWLTDEI</sequence>
<comment type="catalytic activity">
    <reaction evidence="4">
        <text>Preferential cleavage: Arg-|-Xaa, Lys-|-Xaa.</text>
        <dbReference type="EC" id="3.4.21.4"/>
    </reaction>
</comment>
<evidence type="ECO:0000313" key="7">
    <source>
        <dbReference type="Ensembl" id="ENSAMXP00005005517.1"/>
    </source>
</evidence>
<keyword evidence="1" id="KW-0645">Protease</keyword>
<keyword evidence="3" id="KW-0720">Serine protease</keyword>
<evidence type="ECO:0000256" key="2">
    <source>
        <dbReference type="ARBA" id="ARBA00022801"/>
    </source>
</evidence>
<dbReference type="PANTHER" id="PTHR24264:SF6">
    <property type="entry name" value="TRYPSINOGEN 1A-RELATED"/>
    <property type="match status" value="1"/>
</dbReference>
<evidence type="ECO:0000256" key="4">
    <source>
        <dbReference type="ARBA" id="ARBA00036320"/>
    </source>
</evidence>
<dbReference type="PANTHER" id="PTHR24264">
    <property type="entry name" value="TRYPSIN-RELATED"/>
    <property type="match status" value="1"/>
</dbReference>
<evidence type="ECO:0000256" key="1">
    <source>
        <dbReference type="ARBA" id="ARBA00022670"/>
    </source>
</evidence>
<dbReference type="SUPFAM" id="SSF50494">
    <property type="entry name" value="Trypsin-like serine proteases"/>
    <property type="match status" value="1"/>
</dbReference>
<name>A0A8B9H0R6_ASTMX</name>
<evidence type="ECO:0000313" key="8">
    <source>
        <dbReference type="Proteomes" id="UP000694621"/>
    </source>
</evidence>
<dbReference type="Pfam" id="PF00089">
    <property type="entry name" value="Trypsin"/>
    <property type="match status" value="1"/>
</dbReference>
<dbReference type="Proteomes" id="UP000694621">
    <property type="component" value="Unplaced"/>
</dbReference>
<evidence type="ECO:0000259" key="6">
    <source>
        <dbReference type="Pfam" id="PF00089"/>
    </source>
</evidence>
<keyword evidence="2" id="KW-0378">Hydrolase</keyword>
<dbReference type="InterPro" id="IPR050127">
    <property type="entry name" value="Serine_Proteases_S1"/>
</dbReference>
<protein>
    <recommendedName>
        <fullName evidence="5">trypsin</fullName>
        <ecNumber evidence="5">3.4.21.4</ecNumber>
    </recommendedName>
</protein>
<dbReference type="Ensembl" id="ENSAMXT00005006298.1">
    <property type="protein sequence ID" value="ENSAMXP00005005517.1"/>
    <property type="gene ID" value="ENSAMXG00005003379.1"/>
</dbReference>
<evidence type="ECO:0000256" key="5">
    <source>
        <dbReference type="ARBA" id="ARBA00038868"/>
    </source>
</evidence>
<dbReference type="Gene3D" id="2.40.10.10">
    <property type="entry name" value="Trypsin-like serine proteases"/>
    <property type="match status" value="1"/>
</dbReference>
<dbReference type="GO" id="GO:0005615">
    <property type="term" value="C:extracellular space"/>
    <property type="evidence" value="ECO:0007669"/>
    <property type="project" value="TreeGrafter"/>
</dbReference>
<evidence type="ECO:0000256" key="3">
    <source>
        <dbReference type="ARBA" id="ARBA00022825"/>
    </source>
</evidence>
<dbReference type="InterPro" id="IPR009003">
    <property type="entry name" value="Peptidase_S1_PA"/>
</dbReference>